<proteinExistence type="predicted"/>
<keyword evidence="5" id="KW-1185">Reference proteome</keyword>
<feature type="transmembrane region" description="Helical" evidence="2">
    <location>
        <begin position="238"/>
        <end position="256"/>
    </location>
</feature>
<reference evidence="5" key="1">
    <citation type="journal article" date="2019" name="Int. J. Syst. Evol. Microbiol.">
        <title>The Global Catalogue of Microorganisms (GCM) 10K type strain sequencing project: providing services to taxonomists for standard genome sequencing and annotation.</title>
        <authorList>
            <consortium name="The Broad Institute Genomics Platform"/>
            <consortium name="The Broad Institute Genome Sequencing Center for Infectious Disease"/>
            <person name="Wu L."/>
            <person name="Ma J."/>
        </authorList>
    </citation>
    <scope>NUCLEOTIDE SEQUENCE [LARGE SCALE GENOMIC DNA]</scope>
    <source>
        <strain evidence="5">JCM 11496</strain>
    </source>
</reference>
<feature type="domain" description="YdbS-like PH" evidence="3">
    <location>
        <begin position="264"/>
        <end position="320"/>
    </location>
</feature>
<feature type="domain" description="YdbS-like PH" evidence="3">
    <location>
        <begin position="390"/>
        <end position="462"/>
    </location>
</feature>
<dbReference type="PIRSF" id="PIRSF026631">
    <property type="entry name" value="UCP026631"/>
    <property type="match status" value="1"/>
</dbReference>
<dbReference type="InterPro" id="IPR014529">
    <property type="entry name" value="UCP026631"/>
</dbReference>
<dbReference type="InterPro" id="IPR005182">
    <property type="entry name" value="YdbS-like_PH"/>
</dbReference>
<dbReference type="EMBL" id="JBHUGA010000006">
    <property type="protein sequence ID" value="MFD1845417.1"/>
    <property type="molecule type" value="Genomic_DNA"/>
</dbReference>
<accession>A0ABW4Q439</accession>
<feature type="transmembrane region" description="Helical" evidence="2">
    <location>
        <begin position="36"/>
        <end position="55"/>
    </location>
</feature>
<dbReference type="PANTHER" id="PTHR34473:SF2">
    <property type="entry name" value="UPF0699 TRANSMEMBRANE PROTEIN YDBT"/>
    <property type="match status" value="1"/>
</dbReference>
<evidence type="ECO:0000256" key="1">
    <source>
        <dbReference type="SAM" id="MobiDB-lite"/>
    </source>
</evidence>
<feature type="domain" description="YdbS-like PH" evidence="3">
    <location>
        <begin position="96"/>
        <end position="175"/>
    </location>
</feature>
<keyword evidence="2" id="KW-0812">Transmembrane</keyword>
<feature type="compositionally biased region" description="Acidic residues" evidence="1">
    <location>
        <begin position="511"/>
        <end position="523"/>
    </location>
</feature>
<feature type="region of interest" description="Disordered" evidence="1">
    <location>
        <begin position="492"/>
        <end position="531"/>
    </location>
</feature>
<comment type="caution">
    <text evidence="4">The sequence shown here is derived from an EMBL/GenBank/DDBJ whole genome shotgun (WGS) entry which is preliminary data.</text>
</comment>
<keyword evidence="2" id="KW-0472">Membrane</keyword>
<dbReference type="PANTHER" id="PTHR34473">
    <property type="entry name" value="UPF0699 TRANSMEMBRANE PROTEIN YDBS"/>
    <property type="match status" value="1"/>
</dbReference>
<sequence length="531" mass="58178">MTTQDQTPQGNPVVPDESLVATSDNQWRRVHVISPLVRGWIALIAIAFFAGQDLFESLLSGDGLPNLSDGGGRLPWTIAAIAGIVVLVALGFFLSWYFTRYQVTAEHVKVNSGILFRQNRQARLDRVQAIDVVQPFLARVFGLAELKFEVADAGESAVRLAFLKLSDAQRLRATILARAAGVSIDPDNPDDIQEAPEREVLALTPGRVIAAALLSGTTIFLILGVAVVVVLAVLLEQAAPLAVIIPLGLGVAGGYWSSIKNGSNFRAAISPDGIRVRYGLLDTRTQTVPPGRIQAVGITQSPLWRIKGWYRMTVNVAGYGISASGDAQARATLLPVGTRQDVLQILALVLPDPGTDEPLEVFTAGMEGKDSRAGFLSTPRRARWIGPLEWRRNGFAVTRTALLIRSGFFWRNLAVVPHERTQSLALHQGPVYRRFRVADLLLHTTPGPVSPRIQQVDEDTAWRLFHEQGIRAAEARRRSLPEQWMRPVEVADATLMPPAPSYDQATRLDDQSEEQGEMPVDEEGTPRNDER</sequence>
<name>A0ABW4Q439_9MICC</name>
<feature type="transmembrane region" description="Helical" evidence="2">
    <location>
        <begin position="75"/>
        <end position="99"/>
    </location>
</feature>
<evidence type="ECO:0000313" key="5">
    <source>
        <dbReference type="Proteomes" id="UP001597307"/>
    </source>
</evidence>
<dbReference type="Proteomes" id="UP001597307">
    <property type="component" value="Unassembled WGS sequence"/>
</dbReference>
<protein>
    <submittedName>
        <fullName evidence="4">PH domain-containing protein</fullName>
    </submittedName>
</protein>
<gene>
    <name evidence="4" type="ORF">ACFSFX_02260</name>
</gene>
<feature type="transmembrane region" description="Helical" evidence="2">
    <location>
        <begin position="208"/>
        <end position="232"/>
    </location>
</feature>
<keyword evidence="2" id="KW-1133">Transmembrane helix</keyword>
<dbReference type="RefSeq" id="WP_343877625.1">
    <property type="nucleotide sequence ID" value="NZ_BAAAIJ010000007.1"/>
</dbReference>
<dbReference type="Pfam" id="PF03703">
    <property type="entry name" value="bPH_2"/>
    <property type="match status" value="3"/>
</dbReference>
<organism evidence="4 5">
    <name type="scientific">Arthrobacter flavus</name>
    <dbReference type="NCBI Taxonomy" id="95172"/>
    <lineage>
        <taxon>Bacteria</taxon>
        <taxon>Bacillati</taxon>
        <taxon>Actinomycetota</taxon>
        <taxon>Actinomycetes</taxon>
        <taxon>Micrococcales</taxon>
        <taxon>Micrococcaceae</taxon>
        <taxon>Arthrobacter</taxon>
    </lineage>
</organism>
<evidence type="ECO:0000259" key="3">
    <source>
        <dbReference type="Pfam" id="PF03703"/>
    </source>
</evidence>
<evidence type="ECO:0000313" key="4">
    <source>
        <dbReference type="EMBL" id="MFD1845417.1"/>
    </source>
</evidence>
<evidence type="ECO:0000256" key="2">
    <source>
        <dbReference type="SAM" id="Phobius"/>
    </source>
</evidence>